<sequence length="343" mass="37504">MSVSERMDREGIPGLSIAFIEDGLISHRETWGKLAAGETEPVRMDTMFNACSISKFAASVLALVLVEECVLQLDEEANRRLISWKIPEHPQFRSGRVTLRKLLGHQAGFSDPDGSFPTLAKDRKAPSMAELLTGLTVYRQGPALLVAEPGSRFIYSDTGFCVMQLLIEDAAGEPFEKLMQKKIFEPLGMKNSRFVMDESDIRAGSAAGHNRHGDRLASPYPIYPYAAAAGLWTTPTDLAMLAAELMASLQGKGMLGISPKTAKEMFAPQNGFKWAGLGVFMECQGGKLEISSLGWGSGFQCMMTVYPEKGIGAVCMMNMDPGVHQAESLLGYITTMWQQEKFG</sequence>
<evidence type="ECO:0000313" key="2">
    <source>
        <dbReference type="EMBL" id="GIO66470.1"/>
    </source>
</evidence>
<accession>A0ABQ4LT81</accession>
<dbReference type="InterPro" id="IPR001466">
    <property type="entry name" value="Beta-lactam-related"/>
</dbReference>
<dbReference type="Gene3D" id="3.40.710.10">
    <property type="entry name" value="DD-peptidase/beta-lactamase superfamily"/>
    <property type="match status" value="1"/>
</dbReference>
<name>A0ABQ4LT81_9BACL</name>
<feature type="domain" description="Beta-lactamase-related" evidence="1">
    <location>
        <begin position="3"/>
        <end position="325"/>
    </location>
</feature>
<reference evidence="2 3" key="1">
    <citation type="submission" date="2021-03" db="EMBL/GenBank/DDBJ databases">
        <title>Antimicrobial resistance genes in bacteria isolated from Japanese honey, and their potential for conferring macrolide and lincosamide resistance in the American foulbrood pathogen Paenibacillus larvae.</title>
        <authorList>
            <person name="Okamoto M."/>
            <person name="Kumagai M."/>
            <person name="Kanamori H."/>
            <person name="Takamatsu D."/>
        </authorList>
    </citation>
    <scope>NUCLEOTIDE SEQUENCE [LARGE SCALE GENOMIC DNA]</scope>
    <source>
        <strain evidence="2 3">J21TS3</strain>
    </source>
</reference>
<dbReference type="Proteomes" id="UP000680638">
    <property type="component" value="Unassembled WGS sequence"/>
</dbReference>
<comment type="caution">
    <text evidence="2">The sequence shown here is derived from an EMBL/GenBank/DDBJ whole genome shotgun (WGS) entry which is preliminary data.</text>
</comment>
<dbReference type="SUPFAM" id="SSF56601">
    <property type="entry name" value="beta-lactamase/transpeptidase-like"/>
    <property type="match status" value="1"/>
</dbReference>
<dbReference type="InterPro" id="IPR012338">
    <property type="entry name" value="Beta-lactam/transpept-like"/>
</dbReference>
<dbReference type="RefSeq" id="WP_246536719.1">
    <property type="nucleotide sequence ID" value="NZ_BORW01000004.1"/>
</dbReference>
<dbReference type="PANTHER" id="PTHR43283:SF18">
    <property type="match status" value="1"/>
</dbReference>
<dbReference type="PANTHER" id="PTHR43283">
    <property type="entry name" value="BETA-LACTAMASE-RELATED"/>
    <property type="match status" value="1"/>
</dbReference>
<evidence type="ECO:0000313" key="3">
    <source>
        <dbReference type="Proteomes" id="UP000680638"/>
    </source>
</evidence>
<organism evidence="2 3">
    <name type="scientific">Paenibacillus cookii</name>
    <dbReference type="NCBI Taxonomy" id="157839"/>
    <lineage>
        <taxon>Bacteria</taxon>
        <taxon>Bacillati</taxon>
        <taxon>Bacillota</taxon>
        <taxon>Bacilli</taxon>
        <taxon>Bacillales</taxon>
        <taxon>Paenibacillaceae</taxon>
        <taxon>Paenibacillus</taxon>
    </lineage>
</organism>
<dbReference type="Pfam" id="PF00144">
    <property type="entry name" value="Beta-lactamase"/>
    <property type="match status" value="1"/>
</dbReference>
<protein>
    <submittedName>
        <fullName evidence="2">Penicillin-binding protein</fullName>
    </submittedName>
</protein>
<gene>
    <name evidence="2" type="primary">pbp</name>
    <name evidence="2" type="ORF">J21TS3_12910</name>
</gene>
<proteinExistence type="predicted"/>
<evidence type="ECO:0000259" key="1">
    <source>
        <dbReference type="Pfam" id="PF00144"/>
    </source>
</evidence>
<dbReference type="EMBL" id="BORW01000004">
    <property type="protein sequence ID" value="GIO66470.1"/>
    <property type="molecule type" value="Genomic_DNA"/>
</dbReference>
<dbReference type="InterPro" id="IPR050789">
    <property type="entry name" value="Diverse_Enzym_Activities"/>
</dbReference>
<keyword evidence="3" id="KW-1185">Reference proteome</keyword>